<dbReference type="Proteomes" id="UP000186922">
    <property type="component" value="Unassembled WGS sequence"/>
</dbReference>
<name>A0A1D1W995_RAMVA</name>
<comment type="caution">
    <text evidence="1">The sequence shown here is derived from an EMBL/GenBank/DDBJ whole genome shotgun (WGS) entry which is preliminary data.</text>
</comment>
<dbReference type="AlphaFoldDB" id="A0A1D1W995"/>
<organism evidence="1 2">
    <name type="scientific">Ramazzottius varieornatus</name>
    <name type="common">Water bear</name>
    <name type="synonym">Tardigrade</name>
    <dbReference type="NCBI Taxonomy" id="947166"/>
    <lineage>
        <taxon>Eukaryota</taxon>
        <taxon>Metazoa</taxon>
        <taxon>Ecdysozoa</taxon>
        <taxon>Tardigrada</taxon>
        <taxon>Eutardigrada</taxon>
        <taxon>Parachela</taxon>
        <taxon>Hypsibioidea</taxon>
        <taxon>Ramazzottiidae</taxon>
        <taxon>Ramazzottius</taxon>
    </lineage>
</organism>
<evidence type="ECO:0000313" key="1">
    <source>
        <dbReference type="EMBL" id="GAV08094.1"/>
    </source>
</evidence>
<gene>
    <name evidence="1" type="primary">RvY_17836-1</name>
    <name evidence="1" type="synonym">RvY_17836.1</name>
    <name evidence="1" type="ORF">RvY_17836</name>
</gene>
<protein>
    <recommendedName>
        <fullName evidence="3">MATH domain-containing protein</fullName>
    </recommendedName>
</protein>
<proteinExistence type="predicted"/>
<dbReference type="EMBL" id="BDGG01000016">
    <property type="protein sequence ID" value="GAV08094.1"/>
    <property type="molecule type" value="Genomic_DNA"/>
</dbReference>
<dbReference type="SUPFAM" id="SSF49599">
    <property type="entry name" value="TRAF domain-like"/>
    <property type="match status" value="1"/>
</dbReference>
<keyword evidence="2" id="KW-1185">Reference proteome</keyword>
<sequence>MASVATGQTTIGFPEPVSFVIDLTIPKFSSLITQTDGIESAEVLTCKSSWTLKLYPLETTDEGTSCVAAYFYRKCLNNNDRPIIYVESQFSVMTVKNGTASKATWKFCRDFHQLFGLIPPTETQQRYGARPLILHSSLWGDGATLHLDHDTLT</sequence>
<evidence type="ECO:0008006" key="3">
    <source>
        <dbReference type="Google" id="ProtNLM"/>
    </source>
</evidence>
<reference evidence="1 2" key="1">
    <citation type="journal article" date="2016" name="Nat. Commun.">
        <title>Extremotolerant tardigrade genome and improved radiotolerance of human cultured cells by tardigrade-unique protein.</title>
        <authorList>
            <person name="Hashimoto T."/>
            <person name="Horikawa D.D."/>
            <person name="Saito Y."/>
            <person name="Kuwahara H."/>
            <person name="Kozuka-Hata H."/>
            <person name="Shin-I T."/>
            <person name="Minakuchi Y."/>
            <person name="Ohishi K."/>
            <person name="Motoyama A."/>
            <person name="Aizu T."/>
            <person name="Enomoto A."/>
            <person name="Kondo K."/>
            <person name="Tanaka S."/>
            <person name="Hara Y."/>
            <person name="Koshikawa S."/>
            <person name="Sagara H."/>
            <person name="Miura T."/>
            <person name="Yokobori S."/>
            <person name="Miyagawa K."/>
            <person name="Suzuki Y."/>
            <person name="Kubo T."/>
            <person name="Oyama M."/>
            <person name="Kohara Y."/>
            <person name="Fujiyama A."/>
            <person name="Arakawa K."/>
            <person name="Katayama T."/>
            <person name="Toyoda A."/>
            <person name="Kunieda T."/>
        </authorList>
    </citation>
    <scope>NUCLEOTIDE SEQUENCE [LARGE SCALE GENOMIC DNA]</scope>
    <source>
        <strain evidence="1 2">YOKOZUNA-1</strain>
    </source>
</reference>
<dbReference type="Gene3D" id="2.60.210.10">
    <property type="entry name" value="Apoptosis, Tumor Necrosis Factor Receptor Associated Protein 2, Chain A"/>
    <property type="match status" value="1"/>
</dbReference>
<accession>A0A1D1W995</accession>
<evidence type="ECO:0000313" key="2">
    <source>
        <dbReference type="Proteomes" id="UP000186922"/>
    </source>
</evidence>
<dbReference type="InterPro" id="IPR008974">
    <property type="entry name" value="TRAF-like"/>
</dbReference>